<feature type="domain" description="SF3 helicase" evidence="5">
    <location>
        <begin position="470"/>
        <end position="629"/>
    </location>
</feature>
<keyword evidence="8" id="KW-1185">Reference proteome</keyword>
<dbReference type="InterPro" id="IPR027417">
    <property type="entry name" value="P-loop_NTPase"/>
</dbReference>
<evidence type="ECO:0000313" key="8">
    <source>
        <dbReference type="Proteomes" id="UP000198906"/>
    </source>
</evidence>
<feature type="region of interest" description="Disordered" evidence="4">
    <location>
        <begin position="294"/>
        <end position="314"/>
    </location>
</feature>
<dbReference type="GO" id="GO:0016787">
    <property type="term" value="F:hydrolase activity"/>
    <property type="evidence" value="ECO:0007669"/>
    <property type="project" value="UniProtKB-KW"/>
</dbReference>
<name>A0A1C6SRH5_9ACTN</name>
<dbReference type="InterPro" id="IPR014015">
    <property type="entry name" value="Helicase_SF3_DNA-vir"/>
</dbReference>
<evidence type="ECO:0000313" key="6">
    <source>
        <dbReference type="EMBL" id="SCL25435.1"/>
    </source>
</evidence>
<keyword evidence="1" id="KW-0547">Nucleotide-binding</keyword>
<dbReference type="SMART" id="SM00885">
    <property type="entry name" value="D5_N"/>
    <property type="match status" value="1"/>
</dbReference>
<dbReference type="STRING" id="47866.GA0074694_4220"/>
<sequence length="877" mass="95745">MSITQNGRLAVNEAAGEQVDETYDGGTTLDAALAMVDRGCYIFPVDHPELPKCVGVRTPDHDPDACTKRGKHPAVGKWSIESTAKVVDIAAHFAGTLRNYGIDCRASHLLVIDEDTPGAFQRYADEHGHTIPRTFTVATGRAGGGRHLYFRAPRGSKLGTARGALPAGVDVRGVGGYVVGPGSVHQSGAVYAPEDPAAPFAELPGWLADALTVKAAPPLSAVAAEPLAGPLPRRVAELLDADPGDRSERFHRIVRELAEAGLTQGQAVTVLTPWCERHSKYVGRVAAEVARSWGKPGRNTATGAERPATGGAADDLSDARMAETISTGVLGDRFCWTAALGWMEWDGQVWRRSNEAAVVEVVRQYVLDLFSREVQAGAAGERRKMLSGLLGRGRIGAIASLAKGILLQDAASFDQHPDLLNTPSGVVNLRTKQLMPHDPALLLTKMTAVAYRPNAVHPDWTTALQAIPGDVRDWYQVRVGQGITGHMTPDDVLVVNQGGGENGKTTVLGTASKVLGSYYVLVSDRVLLADAGAHPTELMELRGARLALVEETPEARRLSVGRLKKVVGTPEIEARYIRQDSVTFTATHSLFLSTNYRPVVEETDHGTWRRLALVRFPYRFVKREADLTGPDDRLGDPTLRERLMASEQAREAALAWMVEGAHRWYQAGRVMPEQPPRVVEATRAWRAESDLVLAYVDDRLVADRDSHVISTELLADFNEWLTARGHRAWADKMFTSRFGEHDELAKHRVEKRQMRDRTGLSRRPTETFNLNSAAIPARYTAWLGIRFATETDRAADLDESGDGDPVARVARQVPVNRDSYTRESSPDSALPPLPNQRASIEREAGSVPLWPEEPPACPDCGWPYDAAAHYQNCEATR</sequence>
<dbReference type="EMBL" id="FMHU01000002">
    <property type="protein sequence ID" value="SCL25435.1"/>
    <property type="molecule type" value="Genomic_DNA"/>
</dbReference>
<dbReference type="InterPro" id="IPR051620">
    <property type="entry name" value="ORF904-like_C"/>
</dbReference>
<dbReference type="Pfam" id="PF09250">
    <property type="entry name" value="Prim-Pol"/>
    <property type="match status" value="1"/>
</dbReference>
<dbReference type="Pfam" id="PF08706">
    <property type="entry name" value="D5_N"/>
    <property type="match status" value="1"/>
</dbReference>
<reference evidence="7" key="2">
    <citation type="submission" date="2016-06" db="EMBL/GenBank/DDBJ databases">
        <authorList>
            <person name="Kjaerup R.B."/>
            <person name="Dalgaard T.S."/>
            <person name="Juul-Madsen H.R."/>
        </authorList>
    </citation>
    <scope>NUCLEOTIDE SEQUENCE [LARGE SCALE GENOMIC DNA]</scope>
    <source>
        <strain evidence="7">DSM 46123</strain>
    </source>
</reference>
<evidence type="ECO:0000259" key="5">
    <source>
        <dbReference type="PROSITE" id="PS51206"/>
    </source>
</evidence>
<dbReference type="PANTHER" id="PTHR35372:SF2">
    <property type="entry name" value="SF3 HELICASE DOMAIN-CONTAINING PROTEIN"/>
    <property type="match status" value="1"/>
</dbReference>
<feature type="region of interest" description="Disordered" evidence="4">
    <location>
        <begin position="814"/>
        <end position="844"/>
    </location>
</feature>
<evidence type="ECO:0000256" key="4">
    <source>
        <dbReference type="SAM" id="MobiDB-lite"/>
    </source>
</evidence>
<dbReference type="GO" id="GO:0005524">
    <property type="term" value="F:ATP binding"/>
    <property type="evidence" value="ECO:0007669"/>
    <property type="project" value="UniProtKB-KW"/>
</dbReference>
<dbReference type="Pfam" id="PF19263">
    <property type="entry name" value="DUF5906"/>
    <property type="match status" value="1"/>
</dbReference>
<organism evidence="7 8">
    <name type="scientific">Micromonospora inyonensis</name>
    <dbReference type="NCBI Taxonomy" id="47866"/>
    <lineage>
        <taxon>Bacteria</taxon>
        <taxon>Bacillati</taxon>
        <taxon>Actinomycetota</taxon>
        <taxon>Actinomycetes</taxon>
        <taxon>Micromonosporales</taxon>
        <taxon>Micromonosporaceae</taxon>
        <taxon>Micromonospora</taxon>
    </lineage>
</organism>
<dbReference type="PROSITE" id="PS51206">
    <property type="entry name" value="SF3_HELICASE_1"/>
    <property type="match status" value="1"/>
</dbReference>
<dbReference type="Proteomes" id="UP000198906">
    <property type="component" value="Unassembled WGS sequence"/>
</dbReference>
<dbReference type="InterPro" id="IPR045455">
    <property type="entry name" value="NrS-1_pol-like_helicase"/>
</dbReference>
<reference evidence="8" key="1">
    <citation type="submission" date="2016-06" db="EMBL/GenBank/DDBJ databases">
        <authorList>
            <person name="Varghese N."/>
        </authorList>
    </citation>
    <scope>NUCLEOTIDE SEQUENCE [LARGE SCALE GENOMIC DNA]</scope>
    <source>
        <strain evidence="8">DSM 46123</strain>
    </source>
</reference>
<dbReference type="EMBL" id="FMHU01000002">
    <property type="protein sequence ID" value="SCL32224.1"/>
    <property type="molecule type" value="Genomic_DNA"/>
</dbReference>
<dbReference type="Gene3D" id="3.40.50.300">
    <property type="entry name" value="P-loop containing nucleotide triphosphate hydrolases"/>
    <property type="match status" value="1"/>
</dbReference>
<dbReference type="AlphaFoldDB" id="A0A1C6SRH5"/>
<evidence type="ECO:0000256" key="3">
    <source>
        <dbReference type="ARBA" id="ARBA00022840"/>
    </source>
</evidence>
<dbReference type="SMART" id="SM00943">
    <property type="entry name" value="Prim-Pol"/>
    <property type="match status" value="1"/>
</dbReference>
<keyword evidence="3" id="KW-0067">ATP-binding</keyword>
<dbReference type="NCBIfam" id="TIGR01613">
    <property type="entry name" value="primase_Cterm"/>
    <property type="match status" value="1"/>
</dbReference>
<evidence type="ECO:0000313" key="7">
    <source>
        <dbReference type="EMBL" id="SCL32224.1"/>
    </source>
</evidence>
<dbReference type="InterPro" id="IPR015330">
    <property type="entry name" value="DNA_primase/pol_bifunc_N"/>
</dbReference>
<dbReference type="InterPro" id="IPR014818">
    <property type="entry name" value="Phage/plasmid_primase_P4_C"/>
</dbReference>
<protein>
    <submittedName>
        <fullName evidence="7">Phage/plasmid primase, P4 family, C-terminal domain-containing protein</fullName>
    </submittedName>
</protein>
<accession>A0A1C6SRH5</accession>
<dbReference type="SUPFAM" id="SSF56747">
    <property type="entry name" value="Prim-pol domain"/>
    <property type="match status" value="1"/>
</dbReference>
<keyword evidence="2" id="KW-0378">Hydrolase</keyword>
<dbReference type="PANTHER" id="PTHR35372">
    <property type="entry name" value="ATP BINDING PROTEIN-RELATED"/>
    <property type="match status" value="1"/>
</dbReference>
<evidence type="ECO:0000256" key="2">
    <source>
        <dbReference type="ARBA" id="ARBA00022801"/>
    </source>
</evidence>
<dbReference type="RefSeq" id="WP_091460905.1">
    <property type="nucleotide sequence ID" value="NZ_FMHU01000002.1"/>
</dbReference>
<proteinExistence type="predicted"/>
<dbReference type="InterPro" id="IPR006500">
    <property type="entry name" value="Helicase_put_C_phage/plasmid"/>
</dbReference>
<gene>
    <name evidence="6" type="ORF">GA0074694_4220</name>
    <name evidence="7" type="ORF">GA0074694_6200</name>
</gene>
<evidence type="ECO:0000256" key="1">
    <source>
        <dbReference type="ARBA" id="ARBA00022741"/>
    </source>
</evidence>